<keyword evidence="3" id="KW-0560">Oxidoreductase</keyword>
<evidence type="ECO:0000256" key="2">
    <source>
        <dbReference type="ARBA" id="ARBA00022559"/>
    </source>
</evidence>
<evidence type="ECO:0000256" key="3">
    <source>
        <dbReference type="ARBA" id="ARBA00023002"/>
    </source>
</evidence>
<proteinExistence type="inferred from homology"/>
<dbReference type="Gene3D" id="3.40.30.10">
    <property type="entry name" value="Glutaredoxin"/>
    <property type="match status" value="1"/>
</dbReference>
<dbReference type="EMBL" id="UINC01017241">
    <property type="protein sequence ID" value="SVA71205.1"/>
    <property type="molecule type" value="Genomic_DNA"/>
</dbReference>
<reference evidence="4" key="1">
    <citation type="submission" date="2018-05" db="EMBL/GenBank/DDBJ databases">
        <authorList>
            <person name="Lanie J.A."/>
            <person name="Ng W.-L."/>
            <person name="Kazmierczak K.M."/>
            <person name="Andrzejewski T.M."/>
            <person name="Davidsen T.M."/>
            <person name="Wayne K.J."/>
            <person name="Tettelin H."/>
            <person name="Glass J.I."/>
            <person name="Rusch D."/>
            <person name="Podicherti R."/>
            <person name="Tsui H.-C.T."/>
            <person name="Winkler M.E."/>
        </authorList>
    </citation>
    <scope>NUCLEOTIDE SEQUENCE</scope>
</reference>
<name>A0A381Y2P0_9ZZZZ</name>
<comment type="similarity">
    <text evidence="1">Belongs to the glutathione peroxidase family.</text>
</comment>
<dbReference type="GO" id="GO:0006979">
    <property type="term" value="P:response to oxidative stress"/>
    <property type="evidence" value="ECO:0007669"/>
    <property type="project" value="InterPro"/>
</dbReference>
<dbReference type="InterPro" id="IPR000889">
    <property type="entry name" value="Glutathione_peroxidase"/>
</dbReference>
<organism evidence="4">
    <name type="scientific">marine metagenome</name>
    <dbReference type="NCBI Taxonomy" id="408172"/>
    <lineage>
        <taxon>unclassified sequences</taxon>
        <taxon>metagenomes</taxon>
        <taxon>ecological metagenomes</taxon>
    </lineage>
</organism>
<dbReference type="PROSITE" id="PS51355">
    <property type="entry name" value="GLUTATHIONE_PEROXID_3"/>
    <property type="match status" value="1"/>
</dbReference>
<keyword evidence="2" id="KW-0575">Peroxidase</keyword>
<gene>
    <name evidence="4" type="ORF">METZ01_LOCUS124059</name>
</gene>
<sequence length="34" mass="3709">MGFHDITMQSITGEPKSFEQLKGQVCLAVNLASQ</sequence>
<dbReference type="AlphaFoldDB" id="A0A381Y2P0"/>
<dbReference type="InterPro" id="IPR036249">
    <property type="entry name" value="Thioredoxin-like_sf"/>
</dbReference>
<accession>A0A381Y2P0</accession>
<dbReference type="GO" id="GO:0004601">
    <property type="term" value="F:peroxidase activity"/>
    <property type="evidence" value="ECO:0007669"/>
    <property type="project" value="UniProtKB-KW"/>
</dbReference>
<evidence type="ECO:0000313" key="4">
    <source>
        <dbReference type="EMBL" id="SVA71205.1"/>
    </source>
</evidence>
<evidence type="ECO:0000256" key="1">
    <source>
        <dbReference type="ARBA" id="ARBA00006926"/>
    </source>
</evidence>
<protein>
    <submittedName>
        <fullName evidence="4">Uncharacterized protein</fullName>
    </submittedName>
</protein>
<dbReference type="SUPFAM" id="SSF52833">
    <property type="entry name" value="Thioredoxin-like"/>
    <property type="match status" value="1"/>
</dbReference>